<dbReference type="PaxDb" id="65489-OBART04G26260.1"/>
<evidence type="ECO:0000313" key="2">
    <source>
        <dbReference type="EnsemblPlants" id="OBART04G26260.1"/>
    </source>
</evidence>
<dbReference type="Proteomes" id="UP000026960">
    <property type="component" value="Chromosome 4"/>
</dbReference>
<feature type="transmembrane region" description="Helical" evidence="1">
    <location>
        <begin position="61"/>
        <end position="85"/>
    </location>
</feature>
<sequence length="106" mass="11120">MDLPEFLAKILQAIADACLDDNKLPGALISCGVLQAAAALSLIFFQAPGGIFSNHGKALHWLYYGSLVTVVLVGFGEASLGFWVAGDLVNRRAVGTTMLLTVAVLT</sequence>
<reference evidence="2" key="2">
    <citation type="submission" date="2015-03" db="UniProtKB">
        <authorList>
            <consortium name="EnsemblPlants"/>
        </authorList>
    </citation>
    <scope>IDENTIFICATION</scope>
</reference>
<dbReference type="PANTHER" id="PTHR33530">
    <property type="entry name" value="OS01G0147100 PROTEIN"/>
    <property type="match status" value="1"/>
</dbReference>
<keyword evidence="1" id="KW-0812">Transmembrane</keyword>
<evidence type="ECO:0000313" key="3">
    <source>
        <dbReference type="Proteomes" id="UP000026960"/>
    </source>
</evidence>
<feature type="transmembrane region" description="Helical" evidence="1">
    <location>
        <begin position="27"/>
        <end position="49"/>
    </location>
</feature>
<dbReference type="Pfam" id="PF12442">
    <property type="entry name" value="DUF3681"/>
    <property type="match status" value="1"/>
</dbReference>
<dbReference type="HOGENOM" id="CLU_129564_1_1_1"/>
<protein>
    <submittedName>
        <fullName evidence="2">Uncharacterized protein</fullName>
    </submittedName>
</protein>
<reference evidence="2" key="1">
    <citation type="journal article" date="2009" name="Rice">
        <title>De Novo Next Generation Sequencing of Plant Genomes.</title>
        <authorList>
            <person name="Rounsley S."/>
            <person name="Marri P.R."/>
            <person name="Yu Y."/>
            <person name="He R."/>
            <person name="Sisneros N."/>
            <person name="Goicoechea J.L."/>
            <person name="Lee S.J."/>
            <person name="Angelova A."/>
            <person name="Kudrna D."/>
            <person name="Luo M."/>
            <person name="Affourtit J."/>
            <person name="Desany B."/>
            <person name="Knight J."/>
            <person name="Niazi F."/>
            <person name="Egholm M."/>
            <person name="Wing R.A."/>
        </authorList>
    </citation>
    <scope>NUCLEOTIDE SEQUENCE [LARGE SCALE GENOMIC DNA]</scope>
    <source>
        <strain evidence="2">cv. IRGC 105608</strain>
    </source>
</reference>
<dbReference type="InterPro" id="IPR022149">
    <property type="entry name" value="DUF3681"/>
</dbReference>
<dbReference type="PANTHER" id="PTHR33530:SF12">
    <property type="entry name" value="MAJOR FACILITATOR SUPERFAMILY (MFS) PROFILE DOMAIN-CONTAINING PROTEIN"/>
    <property type="match status" value="1"/>
</dbReference>
<keyword evidence="3" id="KW-1185">Reference proteome</keyword>
<name>A0A0D3G0I9_9ORYZ</name>
<keyword evidence="1" id="KW-0472">Membrane</keyword>
<dbReference type="AlphaFoldDB" id="A0A0D3G0I9"/>
<accession>A0A0D3G0I9</accession>
<proteinExistence type="predicted"/>
<dbReference type="STRING" id="65489.A0A0D3G0I9"/>
<keyword evidence="1" id="KW-1133">Transmembrane helix</keyword>
<evidence type="ECO:0000256" key="1">
    <source>
        <dbReference type="SAM" id="Phobius"/>
    </source>
</evidence>
<dbReference type="EnsemblPlants" id="OBART04G26260.1">
    <property type="protein sequence ID" value="OBART04G26260.1"/>
    <property type="gene ID" value="OBART04G26260"/>
</dbReference>
<dbReference type="Gramene" id="OBART04G26260.1">
    <property type="protein sequence ID" value="OBART04G26260.1"/>
    <property type="gene ID" value="OBART04G26260"/>
</dbReference>
<organism evidence="2">
    <name type="scientific">Oryza barthii</name>
    <dbReference type="NCBI Taxonomy" id="65489"/>
    <lineage>
        <taxon>Eukaryota</taxon>
        <taxon>Viridiplantae</taxon>
        <taxon>Streptophyta</taxon>
        <taxon>Embryophyta</taxon>
        <taxon>Tracheophyta</taxon>
        <taxon>Spermatophyta</taxon>
        <taxon>Magnoliopsida</taxon>
        <taxon>Liliopsida</taxon>
        <taxon>Poales</taxon>
        <taxon>Poaceae</taxon>
        <taxon>BOP clade</taxon>
        <taxon>Oryzoideae</taxon>
        <taxon>Oryzeae</taxon>
        <taxon>Oryzinae</taxon>
        <taxon>Oryza</taxon>
    </lineage>
</organism>